<dbReference type="STRING" id="1453495.AT01_2111"/>
<dbReference type="PROSITE" id="PS51257">
    <property type="entry name" value="PROKAR_LIPOPROTEIN"/>
    <property type="match status" value="1"/>
</dbReference>
<dbReference type="AlphaFoldDB" id="A0A0T9USJ5"/>
<dbReference type="PANTHER" id="PTHR31497">
    <property type="entry name" value="AUTOCRINE PROLIFERATION REPRESSOR PROTEIN A"/>
    <property type="match status" value="1"/>
</dbReference>
<dbReference type="EMBL" id="CQEJ01000027">
    <property type="protein sequence ID" value="CNL67447.1"/>
    <property type="molecule type" value="Genomic_DNA"/>
</dbReference>
<dbReference type="Pfam" id="PF10142">
    <property type="entry name" value="PhoPQ_related"/>
    <property type="match status" value="1"/>
</dbReference>
<dbReference type="ESTHER" id="yeral-c4ud85">
    <property type="family name" value="PhoPQ_related"/>
</dbReference>
<proteinExistence type="predicted"/>
<dbReference type="InterPro" id="IPR029058">
    <property type="entry name" value="AB_hydrolase_fold"/>
</dbReference>
<protein>
    <submittedName>
        <fullName evidence="2">Phop/Q-regulated protein PqaA</fullName>
    </submittedName>
</protein>
<dbReference type="SUPFAM" id="SSF53474">
    <property type="entry name" value="alpha/beta-Hydrolases"/>
    <property type="match status" value="1"/>
</dbReference>
<dbReference type="PIRSF" id="PIRSF014728">
    <property type="entry name" value="PqaA"/>
    <property type="match status" value="1"/>
</dbReference>
<dbReference type="Proteomes" id="UP000041595">
    <property type="component" value="Unassembled WGS sequence"/>
</dbReference>
<evidence type="ECO:0000256" key="1">
    <source>
        <dbReference type="SAM" id="SignalP"/>
    </source>
</evidence>
<keyword evidence="1" id="KW-0732">Signal</keyword>
<name>A0A0T9USJ5_YERAL</name>
<sequence>MPRYIIALILVLGLPLSSMAGCLAPTDAKPTTCSNTDFTQVLACYREKLAAEPLIYNLLSQESLPGLEWRRYRLTSQNWSPGNLVSPAAWQHEVEVFIPEISTSKRALVVINNGTNHGTATIPPSAPTDFSIDTLQAIARATNTVVVSVSTVPNQYLEYQSDGEPLKEDYSVARSWALFMDAPEARSILPLHVPMAAAISQAMTMVQQELPDKALSGFMVTGLSKRGWATWLTAIADPRVEGIVPFVIDLLDTRVALEHMYQSYGGNWPIAFTPYYQQEIDKKLDSTGFAKLMQISDPLQYLGTEYQSRLDIPKYIINASGDDFYVPDNTDFYYDKLPGSKALRVAPNTSHYGIKAFSEQSLITFVNRFQQSIPMPQLNSSIGMKDKVQMLTVSLSETPVKVLLWTATNPDARDFRYACDVRYNAFPLAVTPSNTLEVALSAPATGWQATFIEATFSDGFVATTPVYISPKEVYPTTAPPEGGAACKTLPGRKFTAAVADVAEVDALVEAETSQNQAVIE</sequence>
<dbReference type="RefSeq" id="WP_042840364.1">
    <property type="nucleotide sequence ID" value="NZ_CQEJ01000027.1"/>
</dbReference>
<dbReference type="Gene3D" id="3.40.50.1820">
    <property type="entry name" value="alpha/beta hydrolase"/>
    <property type="match status" value="1"/>
</dbReference>
<feature type="chain" id="PRO_5006699023" evidence="1">
    <location>
        <begin position="21"/>
        <end position="520"/>
    </location>
</feature>
<gene>
    <name evidence="2" type="ORF">ERS137965_03675</name>
</gene>
<dbReference type="InterPro" id="IPR009199">
    <property type="entry name" value="PhoPQ-act_pathogen-rel_PqaA"/>
</dbReference>
<organism evidence="2 3">
    <name type="scientific">Yersinia aldovae</name>
    <dbReference type="NCBI Taxonomy" id="29483"/>
    <lineage>
        <taxon>Bacteria</taxon>
        <taxon>Pseudomonadati</taxon>
        <taxon>Pseudomonadota</taxon>
        <taxon>Gammaproteobacteria</taxon>
        <taxon>Enterobacterales</taxon>
        <taxon>Yersiniaceae</taxon>
        <taxon>Yersinia</taxon>
    </lineage>
</organism>
<evidence type="ECO:0000313" key="3">
    <source>
        <dbReference type="Proteomes" id="UP000041595"/>
    </source>
</evidence>
<reference evidence="2 3" key="1">
    <citation type="submission" date="2015-03" db="EMBL/GenBank/DDBJ databases">
        <authorList>
            <person name="Murphy D."/>
        </authorList>
    </citation>
    <scope>NUCLEOTIDE SEQUENCE [LARGE SCALE GENOMIC DNA]</scope>
    <source>
        <strain evidence="2 3">IP06005</strain>
    </source>
</reference>
<dbReference type="eggNOG" id="COG4287">
    <property type="taxonomic scope" value="Bacteria"/>
</dbReference>
<feature type="signal peptide" evidence="1">
    <location>
        <begin position="1"/>
        <end position="20"/>
    </location>
</feature>
<evidence type="ECO:0000313" key="2">
    <source>
        <dbReference type="EMBL" id="CNL67447.1"/>
    </source>
</evidence>
<accession>A0A0T9USJ5</accession>
<dbReference type="PANTHER" id="PTHR31497:SF0">
    <property type="entry name" value="AUTOCRINE PROLIFERATION REPRESSOR PROTEIN A"/>
    <property type="match status" value="1"/>
</dbReference>